<evidence type="ECO:0000256" key="2">
    <source>
        <dbReference type="SAM" id="MobiDB-lite"/>
    </source>
</evidence>
<accession>A0A538SQU7</accession>
<evidence type="ECO:0000313" key="4">
    <source>
        <dbReference type="Proteomes" id="UP000317716"/>
    </source>
</evidence>
<protein>
    <submittedName>
        <fullName evidence="3">Uncharacterized protein</fullName>
    </submittedName>
</protein>
<feature type="coiled-coil region" evidence="1">
    <location>
        <begin position="554"/>
        <end position="588"/>
    </location>
</feature>
<evidence type="ECO:0000256" key="1">
    <source>
        <dbReference type="SAM" id="Coils"/>
    </source>
</evidence>
<evidence type="ECO:0000313" key="3">
    <source>
        <dbReference type="EMBL" id="TMQ53755.1"/>
    </source>
</evidence>
<dbReference type="PANTHER" id="PTHR43977">
    <property type="entry name" value="STRUCTURAL MAINTENANCE OF CHROMOSOMES PROTEIN 3"/>
    <property type="match status" value="1"/>
</dbReference>
<reference evidence="3 4" key="1">
    <citation type="journal article" date="2019" name="Nat. Microbiol.">
        <title>Mediterranean grassland soil C-N compound turnover is dependent on rainfall and depth, and is mediated by genomically divergent microorganisms.</title>
        <authorList>
            <person name="Diamond S."/>
            <person name="Andeer P.F."/>
            <person name="Li Z."/>
            <person name="Crits-Christoph A."/>
            <person name="Burstein D."/>
            <person name="Anantharaman K."/>
            <person name="Lane K.R."/>
            <person name="Thomas B.C."/>
            <person name="Pan C."/>
            <person name="Northen T.R."/>
            <person name="Banfield J.F."/>
        </authorList>
    </citation>
    <scope>NUCLEOTIDE SEQUENCE [LARGE SCALE GENOMIC DNA]</scope>
    <source>
        <strain evidence="3">WS_2</strain>
    </source>
</reference>
<feature type="coiled-coil region" evidence="1">
    <location>
        <begin position="637"/>
        <end position="678"/>
    </location>
</feature>
<name>A0A538SQU7_UNCEI</name>
<dbReference type="AlphaFoldDB" id="A0A538SQU7"/>
<gene>
    <name evidence="3" type="ORF">E6K72_08175</name>
</gene>
<feature type="compositionally biased region" description="Acidic residues" evidence="2">
    <location>
        <begin position="898"/>
        <end position="913"/>
    </location>
</feature>
<feature type="region of interest" description="Disordered" evidence="2">
    <location>
        <begin position="875"/>
        <end position="919"/>
    </location>
</feature>
<dbReference type="EMBL" id="VBOS01000289">
    <property type="protein sequence ID" value="TMQ53755.1"/>
    <property type="molecule type" value="Genomic_DNA"/>
</dbReference>
<proteinExistence type="predicted"/>
<organism evidence="3 4">
    <name type="scientific">Eiseniibacteriota bacterium</name>
    <dbReference type="NCBI Taxonomy" id="2212470"/>
    <lineage>
        <taxon>Bacteria</taxon>
        <taxon>Candidatus Eiseniibacteriota</taxon>
    </lineage>
</organism>
<sequence>MSLLKNLLGSNTKDEQFAEEMRAVLQELQQERARCDNLIESVRTAGDKLHELNDPIAKVGSDVESMLSRLAELDQRFQAMVQLTNRLQELDERAEGLTEGHGRATEQIAKAAADAEQIRAIFEELKDKVDLATDLKDRLESFLEVEKPFSLLRSEAESVRGHVEGTGERMNRLREQHDRLLVAHETALSKMEALDRRRDDLSRDLQDKEHRVAEVEESVRTMDGVQHTVSDLERKIATLRALGETVTQKAAALDAQREAVERALAQAEQLERAMRTVDTGVRQQQENEKSLRKLNDQVNGLASLHESVLERSSEISQLQRDTDSQIRATRQDLGTLTDQTKKAVERFEFESRGLESVNQRVVDLRSALTDSENRIQGVNAATHTANELTSQTRALAAHVQTLTEEVGRVDQEYDRLNAIRSELDSTEQKAREASTQVEQFLESQPALERGLRDLSELSGANALVKDALEQTKLTHDEISRVRETQSETRSWLAGVEQSVAELKDKVAELNQIAPTVDVVQKQAKLASESVAALEMRREFVDDLLRRMADLGSLTARLEERDRQLQARMETAEQQLVGLSAHAAEAERLSQNISTVSSHVNEAGRRADEVGKTVATVAARCESVEALAERTRALGPELEQRHNAIREATENLERASELRKDAADAAQQMKEQAKKLTTSLATTGEQLHAMGALTQELEDRATRLQSVEKRLISFEDRLGKWDTIETQLEHSLEQLAVRQGTVETLRADFDRMFALAEKTVTSVREITAAAREVEESRKLLAEVQGRLGEIKDSAKALDERKRQMVKAEERLARAEALLLEVRSGVETLEGQKAIIDQAVEKTGSLRFLLKQADSRISELREERELSTRVRPTAMLGRRKGDGVSFASEDDEATGYAAQADEDVAAYDGDSDDEEAQAKAA</sequence>
<feature type="coiled-coil region" evidence="1">
    <location>
        <begin position="789"/>
        <end position="816"/>
    </location>
</feature>
<feature type="coiled-coil region" evidence="1">
    <location>
        <begin position="409"/>
        <end position="443"/>
    </location>
</feature>
<comment type="caution">
    <text evidence="3">The sequence shown here is derived from an EMBL/GenBank/DDBJ whole genome shotgun (WGS) entry which is preliminary data.</text>
</comment>
<dbReference type="Gene3D" id="1.10.287.950">
    <property type="entry name" value="Methyl-accepting chemotaxis protein"/>
    <property type="match status" value="2"/>
</dbReference>
<dbReference type="Proteomes" id="UP000317716">
    <property type="component" value="Unassembled WGS sequence"/>
</dbReference>
<keyword evidence="1" id="KW-0175">Coiled coil</keyword>
<feature type="coiled-coil region" evidence="1">
    <location>
        <begin position="73"/>
        <end position="128"/>
    </location>
</feature>
<feature type="coiled-coil region" evidence="1">
    <location>
        <begin position="18"/>
        <end position="45"/>
    </location>
</feature>
<feature type="coiled-coil region" evidence="1">
    <location>
        <begin position="184"/>
        <end position="273"/>
    </location>
</feature>